<evidence type="ECO:0000256" key="6">
    <source>
        <dbReference type="PROSITE-ProRule" id="PRU01131"/>
    </source>
</evidence>
<evidence type="ECO:0000256" key="2">
    <source>
        <dbReference type="ARBA" id="ARBA00009374"/>
    </source>
</evidence>
<name>A0AAV3PG29_LITER</name>
<dbReference type="EMBL" id="BAABME010001637">
    <property type="protein sequence ID" value="GAA0150682.1"/>
    <property type="molecule type" value="Genomic_DNA"/>
</dbReference>
<accession>A0AAV3PG29</accession>
<evidence type="ECO:0000256" key="7">
    <source>
        <dbReference type="SAM" id="MobiDB-lite"/>
    </source>
</evidence>
<reference evidence="9 10" key="1">
    <citation type="submission" date="2024-01" db="EMBL/GenBank/DDBJ databases">
        <title>The complete chloroplast genome sequence of Lithospermum erythrorhizon: insights into the phylogenetic relationship among Boraginaceae species and the maternal lineages of purple gromwells.</title>
        <authorList>
            <person name="Okada T."/>
            <person name="Watanabe K."/>
        </authorList>
    </citation>
    <scope>NUCLEOTIDE SEQUENCE [LARGE SCALE GENOMIC DNA]</scope>
</reference>
<comment type="subcellular location">
    <subcellularLocation>
        <location evidence="1">Cytoplasm</location>
    </subcellularLocation>
</comment>
<organism evidence="9 10">
    <name type="scientific">Lithospermum erythrorhizon</name>
    <name type="common">Purple gromwell</name>
    <name type="synonym">Lithospermum officinale var. erythrorhizon</name>
    <dbReference type="NCBI Taxonomy" id="34254"/>
    <lineage>
        <taxon>Eukaryota</taxon>
        <taxon>Viridiplantae</taxon>
        <taxon>Streptophyta</taxon>
        <taxon>Embryophyta</taxon>
        <taxon>Tracheophyta</taxon>
        <taxon>Spermatophyta</taxon>
        <taxon>Magnoliopsida</taxon>
        <taxon>eudicotyledons</taxon>
        <taxon>Gunneridae</taxon>
        <taxon>Pentapetalae</taxon>
        <taxon>asterids</taxon>
        <taxon>lamiids</taxon>
        <taxon>Boraginales</taxon>
        <taxon>Boraginaceae</taxon>
        <taxon>Boraginoideae</taxon>
        <taxon>Lithospermeae</taxon>
        <taxon>Lithospermum</taxon>
    </lineage>
</organism>
<feature type="region of interest" description="Disordered" evidence="7">
    <location>
        <begin position="126"/>
        <end position="166"/>
    </location>
</feature>
<evidence type="ECO:0000256" key="3">
    <source>
        <dbReference type="ARBA" id="ARBA00022490"/>
    </source>
</evidence>
<comment type="caution">
    <text evidence="9">The sequence shown here is derived from an EMBL/GenBank/DDBJ whole genome shotgun (WGS) entry which is preliminary data.</text>
</comment>
<feature type="zinc finger region" description="FLZ-type" evidence="6">
    <location>
        <begin position="67"/>
        <end position="111"/>
    </location>
</feature>
<dbReference type="GO" id="GO:0008270">
    <property type="term" value="F:zinc ion binding"/>
    <property type="evidence" value="ECO:0007669"/>
    <property type="project" value="UniProtKB-KW"/>
</dbReference>
<dbReference type="PROSITE" id="PS51795">
    <property type="entry name" value="ZF_FLZ"/>
    <property type="match status" value="1"/>
</dbReference>
<gene>
    <name evidence="9" type="ORF">LIER_09566</name>
</gene>
<dbReference type="GO" id="GO:0005737">
    <property type="term" value="C:cytoplasm"/>
    <property type="evidence" value="ECO:0007669"/>
    <property type="project" value="UniProtKB-SubCell"/>
</dbReference>
<sequence>MVGLKVVLEGNSGIDWNNNCYSNTTSAYHQVVSKASMIVNKTTSPTSSTPPYFSRRSSPFVKTSNSNFLDNCFLCRKKLLPCHDIYMYKGDRAFCSEECRCRQIYMDEEEAATVKSKAKRGNNCSFSAINKPQRHHAAASSSPASPSSSRSNRNKSSTKRSNGFVY</sequence>
<dbReference type="PANTHER" id="PTHR33059:SF84">
    <property type="entry name" value="FCS-LIKE ZINC FINGER 15"/>
    <property type="match status" value="1"/>
</dbReference>
<evidence type="ECO:0000256" key="1">
    <source>
        <dbReference type="ARBA" id="ARBA00004496"/>
    </source>
</evidence>
<keyword evidence="5" id="KW-0862">Zinc</keyword>
<evidence type="ECO:0000313" key="10">
    <source>
        <dbReference type="Proteomes" id="UP001454036"/>
    </source>
</evidence>
<proteinExistence type="inferred from homology"/>
<dbReference type="Proteomes" id="UP001454036">
    <property type="component" value="Unassembled WGS sequence"/>
</dbReference>
<comment type="similarity">
    <text evidence="2">Belongs to the FLZ family.</text>
</comment>
<keyword evidence="10" id="KW-1185">Reference proteome</keyword>
<evidence type="ECO:0000256" key="5">
    <source>
        <dbReference type="ARBA" id="ARBA00022771"/>
    </source>
</evidence>
<keyword evidence="3" id="KW-0963">Cytoplasm</keyword>
<evidence type="ECO:0000256" key="4">
    <source>
        <dbReference type="ARBA" id="ARBA00022723"/>
    </source>
</evidence>
<feature type="compositionally biased region" description="Low complexity" evidence="7">
    <location>
        <begin position="138"/>
        <end position="151"/>
    </location>
</feature>
<dbReference type="PANTHER" id="PTHR33059">
    <property type="entry name" value="FCS-LIKE ZINC FINGER 5"/>
    <property type="match status" value="1"/>
</dbReference>
<dbReference type="InterPro" id="IPR007650">
    <property type="entry name" value="Zf-FLZ_dom"/>
</dbReference>
<protein>
    <recommendedName>
        <fullName evidence="8">FLZ-type domain-containing protein</fullName>
    </recommendedName>
</protein>
<dbReference type="AlphaFoldDB" id="A0AAV3PG29"/>
<keyword evidence="4" id="KW-0479">Metal-binding</keyword>
<dbReference type="Pfam" id="PF04570">
    <property type="entry name" value="zf-FLZ"/>
    <property type="match status" value="1"/>
</dbReference>
<evidence type="ECO:0000313" key="9">
    <source>
        <dbReference type="EMBL" id="GAA0150682.1"/>
    </source>
</evidence>
<evidence type="ECO:0000259" key="8">
    <source>
        <dbReference type="PROSITE" id="PS51795"/>
    </source>
</evidence>
<feature type="domain" description="FLZ-type" evidence="8">
    <location>
        <begin position="67"/>
        <end position="111"/>
    </location>
</feature>
<keyword evidence="5" id="KW-0863">Zinc-finger</keyword>